<dbReference type="KEGG" id="pes:SOPEG_3076"/>
<dbReference type="eggNOG" id="COG0625">
    <property type="taxonomic scope" value="Bacteria"/>
</dbReference>
<reference evidence="2 3" key="1">
    <citation type="journal article" date="2014" name="Genome Biol. Evol.">
        <title>Genome degeneration and adaptation in a nascent stage of symbiosis.</title>
        <authorList>
            <person name="Oakeson K.F."/>
            <person name="Gil R."/>
            <person name="Clayton A.L."/>
            <person name="Dunn D.M."/>
            <person name="von Niederhausern A.C."/>
            <person name="Hamil C."/>
            <person name="Aoyagi A."/>
            <person name="Duval B."/>
            <person name="Baca A."/>
            <person name="Silva F.J."/>
            <person name="Vallier A."/>
            <person name="Jackson D.G."/>
            <person name="Latorre A."/>
            <person name="Weiss R.B."/>
            <person name="Heddi A."/>
            <person name="Moya A."/>
            <person name="Dale C."/>
        </authorList>
    </citation>
    <scope>NUCLEOTIDE SEQUENCE [LARGE SCALE GENOMIC DNA]</scope>
    <source>
        <strain evidence="3">none</strain>
    </source>
</reference>
<dbReference type="AlphaFoldDB" id="W0HKZ0"/>
<dbReference type="SUPFAM" id="SSF52833">
    <property type="entry name" value="Thioredoxin-like"/>
    <property type="match status" value="1"/>
</dbReference>
<dbReference type="Proteomes" id="UP000019025">
    <property type="component" value="Chromosome"/>
</dbReference>
<accession>W0HKZ0</accession>
<dbReference type="InterPro" id="IPR036282">
    <property type="entry name" value="Glutathione-S-Trfase_C_sf"/>
</dbReference>
<dbReference type="EMBL" id="CP006568">
    <property type="protein sequence ID" value="AHF74541.1"/>
    <property type="molecule type" value="Genomic_DNA"/>
</dbReference>
<dbReference type="PATRIC" id="fig|2342.5.peg.3330"/>
<dbReference type="STRING" id="2342.SOPEG_3076"/>
<dbReference type="HOGENOM" id="CLU_039745_2_0_6"/>
<evidence type="ECO:0000313" key="2">
    <source>
        <dbReference type="EMBL" id="AHF74541.1"/>
    </source>
</evidence>
<dbReference type="CDD" id="cd00570">
    <property type="entry name" value="GST_N_family"/>
    <property type="match status" value="1"/>
</dbReference>
<proteinExistence type="predicted"/>
<dbReference type="PROSITE" id="PS50404">
    <property type="entry name" value="GST_NTER"/>
    <property type="match status" value="1"/>
</dbReference>
<keyword evidence="2" id="KW-0808">Transferase</keyword>
<dbReference type="Pfam" id="PF13417">
    <property type="entry name" value="GST_N_3"/>
    <property type="match status" value="1"/>
</dbReference>
<dbReference type="GO" id="GO:0016740">
    <property type="term" value="F:transferase activity"/>
    <property type="evidence" value="ECO:0007669"/>
    <property type="project" value="UniProtKB-KW"/>
</dbReference>
<evidence type="ECO:0000259" key="1">
    <source>
        <dbReference type="PROSITE" id="PS50404"/>
    </source>
</evidence>
<protein>
    <submittedName>
        <fullName evidence="2">Putative glutathione S-transferase-related protein</fullName>
    </submittedName>
</protein>
<dbReference type="SUPFAM" id="SSF47616">
    <property type="entry name" value="GST C-terminal domain-like"/>
    <property type="match status" value="1"/>
</dbReference>
<dbReference type="RefSeq" id="WP_025246198.1">
    <property type="nucleotide sequence ID" value="NZ_CP006568.1"/>
</dbReference>
<evidence type="ECO:0000313" key="3">
    <source>
        <dbReference type="Proteomes" id="UP000019025"/>
    </source>
</evidence>
<organism evidence="2 3">
    <name type="scientific">Candidatus Sodalis pierantonii str. SOPE</name>
    <dbReference type="NCBI Taxonomy" id="2342"/>
    <lineage>
        <taxon>Bacteria</taxon>
        <taxon>Pseudomonadati</taxon>
        <taxon>Pseudomonadota</taxon>
        <taxon>Gammaproteobacteria</taxon>
        <taxon>Enterobacterales</taxon>
        <taxon>Bruguierivoracaceae</taxon>
        <taxon>Sodalis</taxon>
    </lineage>
</organism>
<dbReference type="InterPro" id="IPR036249">
    <property type="entry name" value="Thioredoxin-like_sf"/>
</dbReference>
<dbReference type="InterPro" id="IPR004045">
    <property type="entry name" value="Glutathione_S-Trfase_N"/>
</dbReference>
<feature type="domain" description="GST N-terminal" evidence="1">
    <location>
        <begin position="4"/>
        <end position="83"/>
    </location>
</feature>
<dbReference type="Gene3D" id="3.40.30.110">
    <property type="match status" value="2"/>
</dbReference>
<name>W0HKZ0_9GAMM</name>
<sequence length="314" mass="34613">MNETKIILHHYAISPYSAKVRVILGLKQIRWYACNQPGLMPKDDLITLTGGYRRIPILQIGADLFFDSNLIIHEVERRFPTPTVFGGSGPGVGLGFAPWPDAILMLIAHLLYGGDRDSTPEYRADRSALLSMDFDVDAMARAWPANAEKLRLHLVLLAAQLADGRPFLTGNAPDIIDAAFYGLIEYMYCGKGKTAALMNAFPIIKTWATRMRLIGQGERREISAAKTLAIAKAATPRYAVETSSHLLPHEPAPGDRVSVKYYDNNTPVLYGTLMHISPYRVAILRDDATLGPIMLHMPRTLGQIARADVGAVMS</sequence>
<gene>
    <name evidence="2" type="ORF">SOPEG_3076</name>
</gene>
<keyword evidence="3" id="KW-1185">Reference proteome</keyword>